<dbReference type="Proteomes" id="UP000302163">
    <property type="component" value="Chromosome"/>
</dbReference>
<reference evidence="1 2" key="1">
    <citation type="submission" date="2019-05" db="EMBL/GenBank/DDBJ databases">
        <title>Complete genome sequence of Izhakiella calystegiae KSNA2, an endophyte isolated from beach morning glory (Calystegia soldanella).</title>
        <authorList>
            <person name="Jiang L."/>
            <person name="Jeong J.C."/>
            <person name="Kim C.Y."/>
            <person name="Kim D.H."/>
            <person name="Kim S.W."/>
            <person name="Lee j."/>
        </authorList>
    </citation>
    <scope>NUCLEOTIDE SEQUENCE [LARGE SCALE GENOMIC DNA]</scope>
    <source>
        <strain evidence="1 2">KSNA2</strain>
    </source>
</reference>
<dbReference type="KEGG" id="izh:FEM41_03860"/>
<proteinExistence type="predicted"/>
<dbReference type="InterPro" id="IPR014582">
    <property type="entry name" value="UCP033535_lipo"/>
</dbReference>
<organism evidence="1 2">
    <name type="scientific">Jejubacter calystegiae</name>
    <dbReference type="NCBI Taxonomy" id="2579935"/>
    <lineage>
        <taxon>Bacteria</taxon>
        <taxon>Pseudomonadati</taxon>
        <taxon>Pseudomonadota</taxon>
        <taxon>Gammaproteobacteria</taxon>
        <taxon>Enterobacterales</taxon>
        <taxon>Enterobacteriaceae</taxon>
        <taxon>Jejubacter</taxon>
    </lineage>
</organism>
<protein>
    <submittedName>
        <fullName evidence="1">DUF2291 domain-containing protein</fullName>
    </submittedName>
</protein>
<keyword evidence="2" id="KW-1185">Reference proteome</keyword>
<dbReference type="RefSeq" id="WP_138094617.1">
    <property type="nucleotide sequence ID" value="NZ_CP040428.1"/>
</dbReference>
<sequence length="210" mass="22895">MSRQLWLALALIAPVLGGCRIVSQQELADLKNPPNPHMANVAQTWQQSLVPQVVNEARPAGELMAALRAAPDFDSVCKQLGWRSQAENPCVFFVKFSGVVEKVDTRSRSGKMTLLASDGTRAVVQLGPTIRGTALRDGYRKVSYQDFNDQVLFGSYSRAINDKASAMMKALAPEPGQQITVDGVFSAWDTPERLPDITPARATRQQGGQP</sequence>
<accession>A0A4P8YGB8</accession>
<dbReference type="EMBL" id="CP040428">
    <property type="protein sequence ID" value="QCT18846.1"/>
    <property type="molecule type" value="Genomic_DNA"/>
</dbReference>
<evidence type="ECO:0000313" key="2">
    <source>
        <dbReference type="Proteomes" id="UP000302163"/>
    </source>
</evidence>
<gene>
    <name evidence="1" type="ORF">FEM41_03860</name>
</gene>
<evidence type="ECO:0000313" key="1">
    <source>
        <dbReference type="EMBL" id="QCT18846.1"/>
    </source>
</evidence>
<dbReference type="AlphaFoldDB" id="A0A4P8YGB8"/>
<dbReference type="SUPFAM" id="SSF141318">
    <property type="entry name" value="TM0957-like"/>
    <property type="match status" value="1"/>
</dbReference>
<dbReference type="PROSITE" id="PS51257">
    <property type="entry name" value="PROKAR_LIPOPROTEIN"/>
    <property type="match status" value="1"/>
</dbReference>
<name>A0A4P8YGB8_9ENTR</name>
<dbReference type="Pfam" id="PF10054">
    <property type="entry name" value="DUF2291"/>
    <property type="match status" value="1"/>
</dbReference>
<dbReference type="InterPro" id="IPR036215">
    <property type="entry name" value="TM0957-like_sf"/>
</dbReference>
<dbReference type="OrthoDB" id="6631333at2"/>